<dbReference type="Proteomes" id="UP000092600">
    <property type="component" value="Unassembled WGS sequence"/>
</dbReference>
<dbReference type="InterPro" id="IPR012337">
    <property type="entry name" value="RNaseH-like_sf"/>
</dbReference>
<proteinExistence type="predicted"/>
<evidence type="ECO:0000313" key="5">
    <source>
        <dbReference type="Proteomes" id="UP000515123"/>
    </source>
</evidence>
<dbReference type="OrthoDB" id="10261556at2759"/>
<dbReference type="GO" id="GO:0003676">
    <property type="term" value="F:nucleic acid binding"/>
    <property type="evidence" value="ECO:0007669"/>
    <property type="project" value="InterPro"/>
</dbReference>
<dbReference type="Gene3D" id="3.30.420.10">
    <property type="entry name" value="Ribonuclease H-like superfamily/Ribonuclease H"/>
    <property type="match status" value="1"/>
</dbReference>
<dbReference type="Pfam" id="PF01927">
    <property type="entry name" value="Mut7-C"/>
    <property type="match status" value="1"/>
</dbReference>
<dbReference type="STRING" id="4615.A0A199VF69"/>
<organism evidence="3 4">
    <name type="scientific">Ananas comosus</name>
    <name type="common">Pineapple</name>
    <name type="synonym">Ananas ananas</name>
    <dbReference type="NCBI Taxonomy" id="4615"/>
    <lineage>
        <taxon>Eukaryota</taxon>
        <taxon>Viridiplantae</taxon>
        <taxon>Streptophyta</taxon>
        <taxon>Embryophyta</taxon>
        <taxon>Tracheophyta</taxon>
        <taxon>Spermatophyta</taxon>
        <taxon>Magnoliopsida</taxon>
        <taxon>Liliopsida</taxon>
        <taxon>Poales</taxon>
        <taxon>Bromeliaceae</taxon>
        <taxon>Bromelioideae</taxon>
        <taxon>Ananas</taxon>
    </lineage>
</organism>
<dbReference type="GeneID" id="109715782"/>
<sequence length="529" mass="59176">MAMARDAPSPPHPFEIHMVASAASPEFALLRRTLRRSRAVALDAEWKPRRSRPSSSSSADPSPSSSSSLFPPVTLLQIACRAVAGEGGGGGSSSPVFIVDLLAVAAEALWEPLRELFESPEVLKLGFRFKQDLVYLSSTFSSHGCDPGFDRVEPFLDVTTIYHHLNSQNMGRKLPKETKSLATVCAELLGISLSKELQCSDWSCRPLSEEQILYAAADAYYLLEIFSLFEQKVFTDGKYLASPRGNASTLAAKLDKTIEESKLSNIFENGIDTIDSFESDGNLSIHSMTLPTSYAFDGDCITHVIRKYGEMIVLKDSDKKPRPSRRRGKEQLHTNIKSKEQLLDNSDWQGPPPWDPFVGGDGCPKFLCDVMVEGLAKHLRCVGIDAAIPSSKKPEPRQLLNQAYKEKRVLLTRDVKLLKYQYLIGNQVYKIKSLLKNDQLVEVIETFQLKISEDQLMSRCTKCNGNFIQKPLTIEEAIEASKGFQVIPPCLFNRNLEFWKCTDCSQLYWEGTQYHNAVQKFISVCKLND</sequence>
<dbReference type="SUPFAM" id="SSF53098">
    <property type="entry name" value="Ribonuclease H-like"/>
    <property type="match status" value="1"/>
</dbReference>
<reference evidence="3 4" key="1">
    <citation type="journal article" date="2016" name="DNA Res.">
        <title>The draft genome of MD-2 pineapple using hybrid error correction of long reads.</title>
        <authorList>
            <person name="Redwan R.M."/>
            <person name="Saidin A."/>
            <person name="Kumar S.V."/>
        </authorList>
    </citation>
    <scope>NUCLEOTIDE SEQUENCE [LARGE SCALE GENOMIC DNA]</scope>
    <source>
        <strain evidence="4">cv. MD2</strain>
        <tissue evidence="3">Leaf</tissue>
    </source>
</reference>
<dbReference type="InterPro" id="IPR052408">
    <property type="entry name" value="Exonuclease_MUT-7-like"/>
</dbReference>
<feature type="region of interest" description="Disordered" evidence="1">
    <location>
        <begin position="45"/>
        <end position="68"/>
    </location>
</feature>
<evidence type="ECO:0000313" key="3">
    <source>
        <dbReference type="EMBL" id="OAY75521.1"/>
    </source>
</evidence>
<dbReference type="AlphaFoldDB" id="A0A199VF69"/>
<evidence type="ECO:0000259" key="2">
    <source>
        <dbReference type="SMART" id="SM00474"/>
    </source>
</evidence>
<dbReference type="EMBL" id="LSRQ01002076">
    <property type="protein sequence ID" value="OAY75521.1"/>
    <property type="molecule type" value="Genomic_DNA"/>
</dbReference>
<feature type="domain" description="3'-5' exonuclease" evidence="2">
    <location>
        <begin position="16"/>
        <end position="234"/>
    </location>
</feature>
<keyword evidence="3" id="KW-0269">Exonuclease</keyword>
<gene>
    <name evidence="6" type="primary">LOC109715782</name>
    <name evidence="3" type="ORF">ACMD2_08003</name>
</gene>
<evidence type="ECO:0000313" key="4">
    <source>
        <dbReference type="Proteomes" id="UP000092600"/>
    </source>
</evidence>
<evidence type="ECO:0000256" key="1">
    <source>
        <dbReference type="SAM" id="MobiDB-lite"/>
    </source>
</evidence>
<evidence type="ECO:0000313" key="6">
    <source>
        <dbReference type="RefSeq" id="XP_020096539.1"/>
    </source>
</evidence>
<reference evidence="6" key="2">
    <citation type="submission" date="2025-04" db="UniProtKB">
        <authorList>
            <consortium name="RefSeq"/>
        </authorList>
    </citation>
    <scope>IDENTIFICATION</scope>
    <source>
        <tissue evidence="6">Leaf</tissue>
    </source>
</reference>
<dbReference type="Gramene" id="Aco008930.1.mrna1">
    <property type="protein sequence ID" value="Aco008930.1.mrna1"/>
    <property type="gene ID" value="Aco008930.1.path1"/>
</dbReference>
<dbReference type="InterPro" id="IPR002782">
    <property type="entry name" value="Mut7-C_RNAse_dom"/>
</dbReference>
<protein>
    <submittedName>
        <fullName evidence="3">Exonuclease</fullName>
    </submittedName>
    <submittedName>
        <fullName evidence="6">Uncharacterized protein LOC109715782</fullName>
    </submittedName>
</protein>
<feature type="compositionally biased region" description="Low complexity" evidence="1">
    <location>
        <begin position="53"/>
        <end position="68"/>
    </location>
</feature>
<keyword evidence="3" id="KW-0540">Nuclease</keyword>
<dbReference type="SMART" id="SM00474">
    <property type="entry name" value="35EXOc"/>
    <property type="match status" value="1"/>
</dbReference>
<name>A0A199VF69_ANACO</name>
<dbReference type="Pfam" id="PF01612">
    <property type="entry name" value="DNA_pol_A_exo1"/>
    <property type="match status" value="1"/>
</dbReference>
<dbReference type="PANTHER" id="PTHR47765:SF2">
    <property type="entry name" value="EXONUCLEASE MUT-7 HOMOLOG"/>
    <property type="match status" value="1"/>
</dbReference>
<keyword evidence="3" id="KW-0378">Hydrolase</keyword>
<accession>A0A199VF69</accession>
<dbReference type="RefSeq" id="XP_020096539.1">
    <property type="nucleotide sequence ID" value="XM_020240950.1"/>
</dbReference>
<dbReference type="InterPro" id="IPR002562">
    <property type="entry name" value="3'-5'_exonuclease_dom"/>
</dbReference>
<dbReference type="PANTHER" id="PTHR47765">
    <property type="entry name" value="3'-5' EXONUCLEASE DOMAIN-CONTAINING PROTEIN"/>
    <property type="match status" value="1"/>
</dbReference>
<dbReference type="Proteomes" id="UP000515123">
    <property type="component" value="Linkage group 9"/>
</dbReference>
<dbReference type="InterPro" id="IPR036397">
    <property type="entry name" value="RNaseH_sf"/>
</dbReference>
<keyword evidence="5" id="KW-1185">Reference proteome</keyword>
<dbReference type="GO" id="GO:0006139">
    <property type="term" value="P:nucleobase-containing compound metabolic process"/>
    <property type="evidence" value="ECO:0007669"/>
    <property type="project" value="InterPro"/>
</dbReference>
<dbReference type="GO" id="GO:0008408">
    <property type="term" value="F:3'-5' exonuclease activity"/>
    <property type="evidence" value="ECO:0007669"/>
    <property type="project" value="InterPro"/>
</dbReference>